<dbReference type="AlphaFoldDB" id="X1PND7"/>
<dbReference type="EMBL" id="BARV01036818">
    <property type="protein sequence ID" value="GAI57368.1"/>
    <property type="molecule type" value="Genomic_DNA"/>
</dbReference>
<feature type="non-terminal residue" evidence="2">
    <location>
        <position position="1"/>
    </location>
</feature>
<feature type="region of interest" description="Disordered" evidence="1">
    <location>
        <begin position="99"/>
        <end position="118"/>
    </location>
</feature>
<name>X1PND7_9ZZZZ</name>
<accession>X1PND7</accession>
<evidence type="ECO:0000256" key="1">
    <source>
        <dbReference type="SAM" id="MobiDB-lite"/>
    </source>
</evidence>
<reference evidence="2" key="1">
    <citation type="journal article" date="2014" name="Front. Microbiol.">
        <title>High frequency of phylogenetically diverse reductive dehalogenase-homologous genes in deep subseafloor sedimentary metagenomes.</title>
        <authorList>
            <person name="Kawai M."/>
            <person name="Futagami T."/>
            <person name="Toyoda A."/>
            <person name="Takaki Y."/>
            <person name="Nishi S."/>
            <person name="Hori S."/>
            <person name="Arai W."/>
            <person name="Tsubouchi T."/>
            <person name="Morono Y."/>
            <person name="Uchiyama I."/>
            <person name="Ito T."/>
            <person name="Fujiyama A."/>
            <person name="Inagaki F."/>
            <person name="Takami H."/>
        </authorList>
    </citation>
    <scope>NUCLEOTIDE SEQUENCE</scope>
    <source>
        <strain evidence="2">Expedition CK06-06</strain>
    </source>
</reference>
<evidence type="ECO:0000313" key="2">
    <source>
        <dbReference type="EMBL" id="GAI57368.1"/>
    </source>
</evidence>
<protein>
    <submittedName>
        <fullName evidence="2">Uncharacterized protein</fullName>
    </submittedName>
</protein>
<gene>
    <name evidence="2" type="ORF">S06H3_57107</name>
</gene>
<organism evidence="2">
    <name type="scientific">marine sediment metagenome</name>
    <dbReference type="NCBI Taxonomy" id="412755"/>
    <lineage>
        <taxon>unclassified sequences</taxon>
        <taxon>metagenomes</taxon>
        <taxon>ecological metagenomes</taxon>
    </lineage>
</organism>
<sequence>WKVRIDHNSSVSQITEIKENQASIDFQYTASYGPVGMIKLEGSLLYENDDAKKITGEWQNARKMPNEVASRIHTAVMHACVPEAVGIAKDLGLPPPIPLPQVKIGGDSKKGVAGPEVA</sequence>
<proteinExistence type="predicted"/>
<comment type="caution">
    <text evidence="2">The sequence shown here is derived from an EMBL/GenBank/DDBJ whole genome shotgun (WGS) entry which is preliminary data.</text>
</comment>